<dbReference type="InParanoid" id="A0A0C2XEK1"/>
<dbReference type="Proteomes" id="UP000054549">
    <property type="component" value="Unassembled WGS sequence"/>
</dbReference>
<protein>
    <submittedName>
        <fullName evidence="1">Uncharacterized protein</fullName>
    </submittedName>
</protein>
<name>A0A0C2XEK1_AMAMK</name>
<dbReference type="AlphaFoldDB" id="A0A0C2XEK1"/>
<evidence type="ECO:0000313" key="1">
    <source>
        <dbReference type="EMBL" id="KIL67258.1"/>
    </source>
</evidence>
<organism evidence="1 2">
    <name type="scientific">Amanita muscaria (strain Koide BX008)</name>
    <dbReference type="NCBI Taxonomy" id="946122"/>
    <lineage>
        <taxon>Eukaryota</taxon>
        <taxon>Fungi</taxon>
        <taxon>Dikarya</taxon>
        <taxon>Basidiomycota</taxon>
        <taxon>Agaricomycotina</taxon>
        <taxon>Agaricomycetes</taxon>
        <taxon>Agaricomycetidae</taxon>
        <taxon>Agaricales</taxon>
        <taxon>Pluteineae</taxon>
        <taxon>Amanitaceae</taxon>
        <taxon>Amanita</taxon>
    </lineage>
</organism>
<evidence type="ECO:0000313" key="2">
    <source>
        <dbReference type="Proteomes" id="UP000054549"/>
    </source>
</evidence>
<dbReference type="HOGENOM" id="CLU_3086699_0_0_1"/>
<accession>A0A0C2XEK1</accession>
<gene>
    <name evidence="1" type="ORF">M378DRAFT_159656</name>
</gene>
<keyword evidence="2" id="KW-1185">Reference proteome</keyword>
<dbReference type="EMBL" id="KN818232">
    <property type="protein sequence ID" value="KIL67258.1"/>
    <property type="molecule type" value="Genomic_DNA"/>
</dbReference>
<sequence length="52" mass="6101">MESPLSRPHTSLSRNQSRALWKLSTCIHIHSARNRVGSYRPRRNNNIDAMQR</sequence>
<proteinExistence type="predicted"/>
<reference evidence="1 2" key="1">
    <citation type="submission" date="2014-04" db="EMBL/GenBank/DDBJ databases">
        <title>Evolutionary Origins and Diversification of the Mycorrhizal Mutualists.</title>
        <authorList>
            <consortium name="DOE Joint Genome Institute"/>
            <consortium name="Mycorrhizal Genomics Consortium"/>
            <person name="Kohler A."/>
            <person name="Kuo A."/>
            <person name="Nagy L.G."/>
            <person name="Floudas D."/>
            <person name="Copeland A."/>
            <person name="Barry K.W."/>
            <person name="Cichocki N."/>
            <person name="Veneault-Fourrey C."/>
            <person name="LaButti K."/>
            <person name="Lindquist E.A."/>
            <person name="Lipzen A."/>
            <person name="Lundell T."/>
            <person name="Morin E."/>
            <person name="Murat C."/>
            <person name="Riley R."/>
            <person name="Ohm R."/>
            <person name="Sun H."/>
            <person name="Tunlid A."/>
            <person name="Henrissat B."/>
            <person name="Grigoriev I.V."/>
            <person name="Hibbett D.S."/>
            <person name="Martin F."/>
        </authorList>
    </citation>
    <scope>NUCLEOTIDE SEQUENCE [LARGE SCALE GENOMIC DNA]</scope>
    <source>
        <strain evidence="1 2">Koide BX008</strain>
    </source>
</reference>